<protein>
    <submittedName>
        <fullName evidence="1">Uncharacterized protein</fullName>
    </submittedName>
</protein>
<gene>
    <name evidence="1" type="ORF">OIU77_021519</name>
</gene>
<dbReference type="Proteomes" id="UP001141253">
    <property type="component" value="Chromosome 4"/>
</dbReference>
<sequence length="211" mass="23711">MPSITPFTIFMEKKKPKGGGSADDLALAKAAAWAWYHHGSGSEGKPICEFDVTRSRQAPGPSRYRVEAVRIMEEEAMGSRSETPSPVRADNSLLDEYEVGRISKQLEYVLESSSSRFYGFKIDHLDHARRSVSSVDRDLTFGMKQKKKEKKKKKTVLQGILAETFGCLWHKGRCGHKSPRALWQRRQWPESHIPVAGMVTCRATGCPCLVN</sequence>
<organism evidence="1 2">
    <name type="scientific">Salix suchowensis</name>
    <dbReference type="NCBI Taxonomy" id="1278906"/>
    <lineage>
        <taxon>Eukaryota</taxon>
        <taxon>Viridiplantae</taxon>
        <taxon>Streptophyta</taxon>
        <taxon>Embryophyta</taxon>
        <taxon>Tracheophyta</taxon>
        <taxon>Spermatophyta</taxon>
        <taxon>Magnoliopsida</taxon>
        <taxon>eudicotyledons</taxon>
        <taxon>Gunneridae</taxon>
        <taxon>Pentapetalae</taxon>
        <taxon>rosids</taxon>
        <taxon>fabids</taxon>
        <taxon>Malpighiales</taxon>
        <taxon>Salicaceae</taxon>
        <taxon>Saliceae</taxon>
        <taxon>Salix</taxon>
    </lineage>
</organism>
<comment type="caution">
    <text evidence="1">The sequence shown here is derived from an EMBL/GenBank/DDBJ whole genome shotgun (WGS) entry which is preliminary data.</text>
</comment>
<name>A0ABQ9CDG1_9ROSI</name>
<evidence type="ECO:0000313" key="1">
    <source>
        <dbReference type="EMBL" id="KAJ6396505.1"/>
    </source>
</evidence>
<proteinExistence type="predicted"/>
<evidence type="ECO:0000313" key="2">
    <source>
        <dbReference type="Proteomes" id="UP001141253"/>
    </source>
</evidence>
<dbReference type="PANTHER" id="PTHR34665">
    <property type="entry name" value="DUF3741 DOMAIN-CONTAINING PROTEIN"/>
    <property type="match status" value="1"/>
</dbReference>
<keyword evidence="2" id="KW-1185">Reference proteome</keyword>
<reference evidence="1" key="1">
    <citation type="submission" date="2022-10" db="EMBL/GenBank/DDBJ databases">
        <authorList>
            <person name="Hyden B.L."/>
            <person name="Feng K."/>
            <person name="Yates T."/>
            <person name="Jawdy S."/>
            <person name="Smart L.B."/>
            <person name="Muchero W."/>
        </authorList>
    </citation>
    <scope>NUCLEOTIDE SEQUENCE</scope>
    <source>
        <tissue evidence="1">Shoot tip</tissue>
    </source>
</reference>
<reference evidence="1" key="2">
    <citation type="journal article" date="2023" name="Int. J. Mol. Sci.">
        <title>De Novo Assembly and Annotation of 11 Diverse Shrub Willow (Salix) Genomes Reveals Novel Gene Organization in Sex-Linked Regions.</title>
        <authorList>
            <person name="Hyden B."/>
            <person name="Feng K."/>
            <person name="Yates T.B."/>
            <person name="Jawdy S."/>
            <person name="Cereghino C."/>
            <person name="Smart L.B."/>
            <person name="Muchero W."/>
        </authorList>
    </citation>
    <scope>NUCLEOTIDE SEQUENCE</scope>
    <source>
        <tissue evidence="1">Shoot tip</tissue>
    </source>
</reference>
<dbReference type="EMBL" id="JAPFFI010000004">
    <property type="protein sequence ID" value="KAJ6396505.1"/>
    <property type="molecule type" value="Genomic_DNA"/>
</dbReference>
<dbReference type="PANTHER" id="PTHR34665:SF4">
    <property type="entry name" value="DUF3741 DOMAIN-CONTAINING PROTEIN"/>
    <property type="match status" value="1"/>
</dbReference>
<accession>A0ABQ9CDG1</accession>